<comment type="caution">
    <text evidence="2">The sequence shown here is derived from an EMBL/GenBank/DDBJ whole genome shotgun (WGS) entry which is preliminary data.</text>
</comment>
<organism evidence="2 3">
    <name type="scientific">Xylaria flabelliformis</name>
    <dbReference type="NCBI Taxonomy" id="2512241"/>
    <lineage>
        <taxon>Eukaryota</taxon>
        <taxon>Fungi</taxon>
        <taxon>Dikarya</taxon>
        <taxon>Ascomycota</taxon>
        <taxon>Pezizomycotina</taxon>
        <taxon>Sordariomycetes</taxon>
        <taxon>Xylariomycetidae</taxon>
        <taxon>Xylariales</taxon>
        <taxon>Xylariaceae</taxon>
        <taxon>Xylaria</taxon>
    </lineage>
</organism>
<name>A0A553HYR3_9PEZI</name>
<accession>A0A553HYR3</accession>
<feature type="compositionally biased region" description="Basic and acidic residues" evidence="1">
    <location>
        <begin position="278"/>
        <end position="288"/>
    </location>
</feature>
<feature type="compositionally biased region" description="Basic and acidic residues" evidence="1">
    <location>
        <begin position="324"/>
        <end position="344"/>
    </location>
</feature>
<dbReference type="Proteomes" id="UP000319160">
    <property type="component" value="Unassembled WGS sequence"/>
</dbReference>
<protein>
    <submittedName>
        <fullName evidence="2">Uncharacterized protein</fullName>
    </submittedName>
</protein>
<reference evidence="3" key="1">
    <citation type="submission" date="2019-06" db="EMBL/GenBank/DDBJ databases">
        <title>Draft genome sequence of the griseofulvin-producing fungus Xylaria cubensis strain G536.</title>
        <authorList>
            <person name="Mead M.E."/>
            <person name="Raja H.A."/>
            <person name="Steenwyk J.L."/>
            <person name="Knowles S.L."/>
            <person name="Oberlies N.H."/>
            <person name="Rokas A."/>
        </authorList>
    </citation>
    <scope>NUCLEOTIDE SEQUENCE [LARGE SCALE GENOMIC DNA]</scope>
    <source>
        <strain evidence="3">G536</strain>
    </source>
</reference>
<dbReference type="AlphaFoldDB" id="A0A553HYR3"/>
<dbReference type="EMBL" id="VFLP01000031">
    <property type="protein sequence ID" value="TRX93101.1"/>
    <property type="molecule type" value="Genomic_DNA"/>
</dbReference>
<evidence type="ECO:0000313" key="3">
    <source>
        <dbReference type="Proteomes" id="UP000319160"/>
    </source>
</evidence>
<feature type="compositionally biased region" description="Low complexity" evidence="1">
    <location>
        <begin position="211"/>
        <end position="233"/>
    </location>
</feature>
<feature type="region of interest" description="Disordered" evidence="1">
    <location>
        <begin position="208"/>
        <end position="351"/>
    </location>
</feature>
<proteinExistence type="predicted"/>
<sequence>MAEASSAIFIDPGTTAAMSGVAAAASAARHRRMLIAYFGRKDIDLPSNPPIPSFRTTSYMNHLRGPPSPLRYPSFDHGGVGVHIHYQGHCPHGPSSYHNNYFVPSHNGNDPYSYPQTHDSSPYSYDAEYPGSPCGCSQYYWRDFLTTDIEKYKTACQQLRETYVWNLRELYYVGRVREVYDNHCRHHRLLFHDVCLAWETPEKVTLREESVGTTLSRRSSGSLRSPISPSSTPFLRGESESVETRVVNKGKEKEVIPSPNVDIITPVSSADDDEDEGGKDKSQIKDEPAISPTTTPVIEPQIKPNKFPMQRRLRQLWPTRVRGRSSDKAELAQLVRKDSDKHEGDEQESAV</sequence>
<evidence type="ECO:0000313" key="2">
    <source>
        <dbReference type="EMBL" id="TRX93101.1"/>
    </source>
</evidence>
<keyword evidence="3" id="KW-1185">Reference proteome</keyword>
<dbReference type="OrthoDB" id="4739837at2759"/>
<evidence type="ECO:0000256" key="1">
    <source>
        <dbReference type="SAM" id="MobiDB-lite"/>
    </source>
</evidence>
<gene>
    <name evidence="2" type="ORF">FHL15_005969</name>
</gene>